<dbReference type="InterPro" id="IPR038884">
    <property type="entry name" value="CFAP61"/>
</dbReference>
<protein>
    <recommendedName>
        <fullName evidence="5">Cilia- and flagella-associated protein 61 N-terminal domain-containing protein</fullName>
    </recommendedName>
</protein>
<organism evidence="3 4">
    <name type="scientific">Arctia plantaginis</name>
    <name type="common">Wood tiger moth</name>
    <name type="synonym">Phalaena plantaginis</name>
    <dbReference type="NCBI Taxonomy" id="874455"/>
    <lineage>
        <taxon>Eukaryota</taxon>
        <taxon>Metazoa</taxon>
        <taxon>Ecdysozoa</taxon>
        <taxon>Arthropoda</taxon>
        <taxon>Hexapoda</taxon>
        <taxon>Insecta</taxon>
        <taxon>Pterygota</taxon>
        <taxon>Neoptera</taxon>
        <taxon>Endopterygota</taxon>
        <taxon>Lepidoptera</taxon>
        <taxon>Glossata</taxon>
        <taxon>Ditrysia</taxon>
        <taxon>Noctuoidea</taxon>
        <taxon>Erebidae</taxon>
        <taxon>Arctiinae</taxon>
        <taxon>Arctia</taxon>
    </lineage>
</organism>
<evidence type="ECO:0008006" key="5">
    <source>
        <dbReference type="Google" id="ProtNLM"/>
    </source>
</evidence>
<dbReference type="PANTHER" id="PTHR21178">
    <property type="entry name" value="CILIA- AND FLAGELLA-ASSOCIATED PROTEIN 61"/>
    <property type="match status" value="1"/>
</dbReference>
<evidence type="ECO:0000259" key="2">
    <source>
        <dbReference type="Pfam" id="PF23150"/>
    </source>
</evidence>
<dbReference type="InterPro" id="IPR032151">
    <property type="entry name" value="CFAP61_N"/>
</dbReference>
<feature type="domain" description="Cilia- and flagella-associated protein 61 N-terminal" evidence="1">
    <location>
        <begin position="1"/>
        <end position="83"/>
    </location>
</feature>
<dbReference type="Pfam" id="PF23150">
    <property type="entry name" value="CFAP61_dimer"/>
    <property type="match status" value="1"/>
</dbReference>
<evidence type="ECO:0000259" key="1">
    <source>
        <dbReference type="Pfam" id="PF16092"/>
    </source>
</evidence>
<dbReference type="AlphaFoldDB" id="A0A8S1A796"/>
<comment type="caution">
    <text evidence="3">The sequence shown here is derived from an EMBL/GenBank/DDBJ whole genome shotgun (WGS) entry which is preliminary data.</text>
</comment>
<evidence type="ECO:0000313" key="3">
    <source>
        <dbReference type="EMBL" id="CAB3244433.1"/>
    </source>
</evidence>
<dbReference type="EMBL" id="CADEBC010000521">
    <property type="protein sequence ID" value="CAB3244433.1"/>
    <property type="molecule type" value="Genomic_DNA"/>
</dbReference>
<dbReference type="PANTHER" id="PTHR21178:SF8">
    <property type="entry name" value="CILIA- AND FLAGELLA-ASSOCIATED PROTEIN 61"/>
    <property type="match status" value="1"/>
</dbReference>
<reference evidence="3 4" key="1">
    <citation type="submission" date="2020-04" db="EMBL/GenBank/DDBJ databases">
        <authorList>
            <person name="Wallbank WR R."/>
            <person name="Pardo Diaz C."/>
            <person name="Kozak K."/>
            <person name="Martin S."/>
            <person name="Jiggins C."/>
            <person name="Moest M."/>
            <person name="Warren A I."/>
            <person name="Byers J.R.P. K."/>
            <person name="Montejo-Kovacevich G."/>
            <person name="Yen C E."/>
        </authorList>
    </citation>
    <scope>NUCLEOTIDE SEQUENCE [LARGE SCALE GENOMIC DNA]</scope>
</reference>
<dbReference type="Pfam" id="PF16092">
    <property type="entry name" value="CFAP61_N"/>
    <property type="match status" value="1"/>
</dbReference>
<name>A0A8S1A796_ARCPL</name>
<evidence type="ECO:0000313" key="4">
    <source>
        <dbReference type="Proteomes" id="UP000494106"/>
    </source>
</evidence>
<dbReference type="InterPro" id="IPR056299">
    <property type="entry name" value="CFAP61_dimer"/>
</dbReference>
<gene>
    <name evidence="3" type="ORF">APLA_LOCUS9935</name>
</gene>
<dbReference type="OrthoDB" id="382863at2759"/>
<accession>A0A8S1A796</accession>
<dbReference type="Proteomes" id="UP000494106">
    <property type="component" value="Unassembled WGS sequence"/>
</dbReference>
<proteinExistence type="predicted"/>
<sequence length="830" mass="96266">MRRAVEEDNDDVVEILDKSCSRLKELYGLYYISELIGRHPESQRKILVGDVQGRAVAVICLNTDINYRQLQKIYDLKPFNGLSSSTPLEKEQSKRANKLLTVFGNPIRNGKWHPFQHLLKTSGHSLGIPEDATHKCRNNRHLPTKKLSKVNFKRNAKRNHSLDQIIMKQNDSDDLSDRIFNFSPILSQSALVSVANMLDDDPFDYDIVNIDQKWLQDVPSNEVRHAFDMLEAAFDLMKDYDYCIIRIPATEHHFPLLQHFCFVPLRSRVCCDYCLYVAHRSSVLGKLRVREAEIIDIPNIAHLLYPLDAKDTMHAIETMILSNKENHAYVFTSGMSIVGIAILEFSEEIDFIRGRFNLDAFQLHKYRYECHGIDAGHMNIKTIIAYPVFEPHFRFFTRELMRLSGSNTLMYVTGYRNKWAVHKVNVAVSSMIPLMPREMEIDSETVPELKRIGTMLNEMRRPVAEYCPLDIPRYSDTELQITCDDTPRNVFIINHVIEAQKALDYVKQLSWTSDAKVIVYGATVKSYLCINALLTINVPPEDIIFIEPFPSENPEKIRVPEFCNENLGTRIREQLDPMFKEATADAKNSPRKSSKKSSYVSFYDHQEIEFEKPNLMELNKPKVKYCVLPGGLKYLEVRSPGLKLPHYYLQSLKYNGYVMETFKRGYFKLHLSKDLYVDGITCLSPGTFSLEKFKYLYGQSAIVLKNVHIRFSTNKLDDFYEFFEAPWAYFLYHDQIEDLFAMSKELFPKNQSSRRTIKEALQEDSKSLRHNLKKSPYVEVITDYVIDWLSNHEILLPMYLQPSNCIQFTHDLGTRLLFKAKKSKDGEGKS</sequence>
<feature type="domain" description="CFAP61 dimerisation" evidence="2">
    <location>
        <begin position="617"/>
        <end position="731"/>
    </location>
</feature>
<keyword evidence="4" id="KW-1185">Reference proteome</keyword>